<evidence type="ECO:0000313" key="2">
    <source>
        <dbReference type="Proteomes" id="UP001500298"/>
    </source>
</evidence>
<evidence type="ECO:0000313" key="1">
    <source>
        <dbReference type="EMBL" id="GAA4850013.1"/>
    </source>
</evidence>
<proteinExistence type="predicted"/>
<name>A0ABP9DK93_9BACT</name>
<dbReference type="Proteomes" id="UP001500298">
    <property type="component" value="Unassembled WGS sequence"/>
</dbReference>
<organism evidence="1 2">
    <name type="scientific">Algivirga pacifica</name>
    <dbReference type="NCBI Taxonomy" id="1162670"/>
    <lineage>
        <taxon>Bacteria</taxon>
        <taxon>Pseudomonadati</taxon>
        <taxon>Bacteroidota</taxon>
        <taxon>Cytophagia</taxon>
        <taxon>Cytophagales</taxon>
        <taxon>Flammeovirgaceae</taxon>
        <taxon>Algivirga</taxon>
    </lineage>
</organism>
<dbReference type="EMBL" id="BAABJX010000063">
    <property type="protein sequence ID" value="GAA4850013.1"/>
    <property type="molecule type" value="Genomic_DNA"/>
</dbReference>
<comment type="caution">
    <text evidence="1">The sequence shown here is derived from an EMBL/GenBank/DDBJ whole genome shotgun (WGS) entry which is preliminary data.</text>
</comment>
<dbReference type="RefSeq" id="WP_345374788.1">
    <property type="nucleotide sequence ID" value="NZ_BAABJX010000063.1"/>
</dbReference>
<accession>A0ABP9DK93</accession>
<sequence>MNYKNTILRGLLILLTLFSCTSPLKDIELNVSTDVFSQRVLIHLKDPSNAENLFNRNLKIEILDDPQGMVVNDLGKREFESSYGYLGLAIDPSKATDDIRFKVKVSGEGYLTTTIPVHLSPEDSMSVYSANLVDLEADELINGVDKAKKTFELINSEVVTEVDFNTEASEAGASTKVKVAPGTTFKDINGNEISGDGLDVQLVNFDNSNMEAMLSFPGGFSPNMIINENGEEEEGNYFITAGFASIDMWVGDTEVKQFSQPIDIEMTINPDFTNPETGAAIKAGDQIPVWSYDDEVGTWTYHQMGEVVEKDGKLCVDFQTDHLSWYNLDYEGAICYSTESTGAINIVNNNPGDLNYEFYTQFVFEGTDQPVGAISKILSFKNGEVIKLYEAPEDRKVQLVVYKGRTRDSEEMLRTEAFYPCSEQVTVDITDHVKELPPAINLEVIGYCGDQPMRPTVHLSVLKDGKLLYQGLMTNGKITFYNLNINTEYLFIALVPGQNGFDGGAVVTETFTSSNEVFDNYPLPDGACD</sequence>
<reference evidence="2" key="1">
    <citation type="journal article" date="2019" name="Int. J. Syst. Evol. Microbiol.">
        <title>The Global Catalogue of Microorganisms (GCM) 10K type strain sequencing project: providing services to taxonomists for standard genome sequencing and annotation.</title>
        <authorList>
            <consortium name="The Broad Institute Genomics Platform"/>
            <consortium name="The Broad Institute Genome Sequencing Center for Infectious Disease"/>
            <person name="Wu L."/>
            <person name="Ma J."/>
        </authorList>
    </citation>
    <scope>NUCLEOTIDE SEQUENCE [LARGE SCALE GENOMIC DNA]</scope>
    <source>
        <strain evidence="2">JCM 18326</strain>
    </source>
</reference>
<keyword evidence="2" id="KW-1185">Reference proteome</keyword>
<protein>
    <recommendedName>
        <fullName evidence="3">DUF4493 domain-containing protein</fullName>
    </recommendedName>
</protein>
<gene>
    <name evidence="1" type="ORF">GCM10023331_38360</name>
</gene>
<dbReference type="PROSITE" id="PS51257">
    <property type="entry name" value="PROKAR_LIPOPROTEIN"/>
    <property type="match status" value="1"/>
</dbReference>
<evidence type="ECO:0008006" key="3">
    <source>
        <dbReference type="Google" id="ProtNLM"/>
    </source>
</evidence>